<keyword evidence="2" id="KW-1185">Reference proteome</keyword>
<comment type="caution">
    <text evidence="1">The sequence shown here is derived from an EMBL/GenBank/DDBJ whole genome shotgun (WGS) entry which is preliminary data.</text>
</comment>
<protein>
    <submittedName>
        <fullName evidence="1">Uncharacterized protein</fullName>
    </submittedName>
</protein>
<sequence length="140" mass="15700">MDLFLLRLQISSSATTEWESKPVVIVVALALAEVKAYYYSFVRGRHLSTSTLFANVRTRWTLNPARLLPRLTCAPLTKPHGGEFRRGFGAPVRFPESMEAEGWGDPSSLRFTRGRSAWEGEKCGQNFRVGNRGNGVLLKK</sequence>
<dbReference type="EMBL" id="JXTC01000435">
    <property type="protein sequence ID" value="PON54216.1"/>
    <property type="molecule type" value="Genomic_DNA"/>
</dbReference>
<dbReference type="AlphaFoldDB" id="A0A2P5BZM6"/>
<evidence type="ECO:0000313" key="2">
    <source>
        <dbReference type="Proteomes" id="UP000237000"/>
    </source>
</evidence>
<proteinExistence type="predicted"/>
<organism evidence="1 2">
    <name type="scientific">Trema orientale</name>
    <name type="common">Charcoal tree</name>
    <name type="synonym">Celtis orientalis</name>
    <dbReference type="NCBI Taxonomy" id="63057"/>
    <lineage>
        <taxon>Eukaryota</taxon>
        <taxon>Viridiplantae</taxon>
        <taxon>Streptophyta</taxon>
        <taxon>Embryophyta</taxon>
        <taxon>Tracheophyta</taxon>
        <taxon>Spermatophyta</taxon>
        <taxon>Magnoliopsida</taxon>
        <taxon>eudicotyledons</taxon>
        <taxon>Gunneridae</taxon>
        <taxon>Pentapetalae</taxon>
        <taxon>rosids</taxon>
        <taxon>fabids</taxon>
        <taxon>Rosales</taxon>
        <taxon>Cannabaceae</taxon>
        <taxon>Trema</taxon>
    </lineage>
</organism>
<evidence type="ECO:0000313" key="1">
    <source>
        <dbReference type="EMBL" id="PON54216.1"/>
    </source>
</evidence>
<reference evidence="2" key="1">
    <citation type="submission" date="2016-06" db="EMBL/GenBank/DDBJ databases">
        <title>Parallel loss of symbiosis genes in relatives of nitrogen-fixing non-legume Parasponia.</title>
        <authorList>
            <person name="Van Velzen R."/>
            <person name="Holmer R."/>
            <person name="Bu F."/>
            <person name="Rutten L."/>
            <person name="Van Zeijl A."/>
            <person name="Liu W."/>
            <person name="Santuari L."/>
            <person name="Cao Q."/>
            <person name="Sharma T."/>
            <person name="Shen D."/>
            <person name="Roswanjaya Y."/>
            <person name="Wardhani T."/>
            <person name="Kalhor M.S."/>
            <person name="Jansen J."/>
            <person name="Van den Hoogen J."/>
            <person name="Gungor B."/>
            <person name="Hartog M."/>
            <person name="Hontelez J."/>
            <person name="Verver J."/>
            <person name="Yang W.-C."/>
            <person name="Schijlen E."/>
            <person name="Repin R."/>
            <person name="Schilthuizen M."/>
            <person name="Schranz E."/>
            <person name="Heidstra R."/>
            <person name="Miyata K."/>
            <person name="Fedorova E."/>
            <person name="Kohlen W."/>
            <person name="Bisseling T."/>
            <person name="Smit S."/>
            <person name="Geurts R."/>
        </authorList>
    </citation>
    <scope>NUCLEOTIDE SEQUENCE [LARGE SCALE GENOMIC DNA]</scope>
    <source>
        <strain evidence="2">cv. RG33-2</strain>
    </source>
</reference>
<accession>A0A2P5BZM6</accession>
<gene>
    <name evidence="1" type="ORF">TorRG33x02_303340</name>
</gene>
<dbReference type="Proteomes" id="UP000237000">
    <property type="component" value="Unassembled WGS sequence"/>
</dbReference>
<dbReference type="InParanoid" id="A0A2P5BZM6"/>
<dbReference type="OrthoDB" id="10338016at2759"/>
<name>A0A2P5BZM6_TREOI</name>